<evidence type="ECO:0000313" key="3">
    <source>
        <dbReference type="Proteomes" id="UP000654471"/>
    </source>
</evidence>
<proteinExistence type="predicted"/>
<organism evidence="2 3">
    <name type="scientific">Streptomyces albospinus</name>
    <dbReference type="NCBI Taxonomy" id="285515"/>
    <lineage>
        <taxon>Bacteria</taxon>
        <taxon>Bacillati</taxon>
        <taxon>Actinomycetota</taxon>
        <taxon>Actinomycetes</taxon>
        <taxon>Kitasatosporales</taxon>
        <taxon>Streptomycetaceae</taxon>
        <taxon>Streptomyces</taxon>
    </lineage>
</organism>
<evidence type="ECO:0000256" key="1">
    <source>
        <dbReference type="SAM" id="MobiDB-lite"/>
    </source>
</evidence>
<name>A0ABQ2UUG4_9ACTN</name>
<dbReference type="EMBL" id="BMRP01000003">
    <property type="protein sequence ID" value="GGU51601.1"/>
    <property type="molecule type" value="Genomic_DNA"/>
</dbReference>
<comment type="caution">
    <text evidence="2">The sequence shown here is derived from an EMBL/GenBank/DDBJ whole genome shotgun (WGS) entry which is preliminary data.</text>
</comment>
<gene>
    <name evidence="2" type="ORF">GCM10010211_15380</name>
</gene>
<accession>A0ABQ2UUG4</accession>
<sequence length="82" mass="8800">MLHPPSRWRLDITIGKFLLVVRVVQEPVAAARRPYVGNERIAGDRAPATAVGKWAGENTPASDEELYGTPGRAGLPKAALVP</sequence>
<feature type="region of interest" description="Disordered" evidence="1">
    <location>
        <begin position="52"/>
        <end position="82"/>
    </location>
</feature>
<reference evidence="3" key="1">
    <citation type="journal article" date="2019" name="Int. J. Syst. Evol. Microbiol.">
        <title>The Global Catalogue of Microorganisms (GCM) 10K type strain sequencing project: providing services to taxonomists for standard genome sequencing and annotation.</title>
        <authorList>
            <consortium name="The Broad Institute Genomics Platform"/>
            <consortium name="The Broad Institute Genome Sequencing Center for Infectious Disease"/>
            <person name="Wu L."/>
            <person name="Ma J."/>
        </authorList>
    </citation>
    <scope>NUCLEOTIDE SEQUENCE [LARGE SCALE GENOMIC DNA]</scope>
    <source>
        <strain evidence="3">JCM 3399</strain>
    </source>
</reference>
<keyword evidence="3" id="KW-1185">Reference proteome</keyword>
<evidence type="ECO:0000313" key="2">
    <source>
        <dbReference type="EMBL" id="GGU51601.1"/>
    </source>
</evidence>
<dbReference type="Proteomes" id="UP000654471">
    <property type="component" value="Unassembled WGS sequence"/>
</dbReference>
<protein>
    <submittedName>
        <fullName evidence="2">Uncharacterized protein</fullName>
    </submittedName>
</protein>